<protein>
    <submittedName>
        <fullName evidence="3">Dynamin family protein</fullName>
    </submittedName>
</protein>
<feature type="coiled-coil region" evidence="1">
    <location>
        <begin position="298"/>
        <end position="335"/>
    </location>
</feature>
<name>A0ABV0JB31_9CYAN</name>
<keyword evidence="1" id="KW-0175">Coiled coil</keyword>
<dbReference type="SUPFAM" id="SSF52540">
    <property type="entry name" value="P-loop containing nucleoside triphosphate hydrolases"/>
    <property type="match status" value="1"/>
</dbReference>
<gene>
    <name evidence="3" type="ORF">NC998_15395</name>
</gene>
<organism evidence="3 4">
    <name type="scientific">Trichocoleus desertorum GB2-A4</name>
    <dbReference type="NCBI Taxonomy" id="2933944"/>
    <lineage>
        <taxon>Bacteria</taxon>
        <taxon>Bacillati</taxon>
        <taxon>Cyanobacteriota</taxon>
        <taxon>Cyanophyceae</taxon>
        <taxon>Leptolyngbyales</taxon>
        <taxon>Trichocoleusaceae</taxon>
        <taxon>Trichocoleus</taxon>
    </lineage>
</organism>
<dbReference type="InterPro" id="IPR027417">
    <property type="entry name" value="P-loop_NTPase"/>
</dbReference>
<feature type="domain" description="Dynamin N-terminal" evidence="2">
    <location>
        <begin position="47"/>
        <end position="205"/>
    </location>
</feature>
<dbReference type="Pfam" id="PF00350">
    <property type="entry name" value="Dynamin_N"/>
    <property type="match status" value="1"/>
</dbReference>
<accession>A0ABV0JB31</accession>
<evidence type="ECO:0000313" key="4">
    <source>
        <dbReference type="Proteomes" id="UP001464891"/>
    </source>
</evidence>
<dbReference type="EMBL" id="JAMPKM010000009">
    <property type="protein sequence ID" value="MEP0818483.1"/>
    <property type="molecule type" value="Genomic_DNA"/>
</dbReference>
<dbReference type="CDD" id="cd09912">
    <property type="entry name" value="DLP_2"/>
    <property type="match status" value="1"/>
</dbReference>
<comment type="caution">
    <text evidence="3">The sequence shown here is derived from an EMBL/GenBank/DDBJ whole genome shotgun (WGS) entry which is preliminary data.</text>
</comment>
<sequence length="559" mass="61517">MQSPNASQNLLTTLKTAVGLLDLEPNSPLKQDVIAVCDRLTSSDFRIAVFGPFNYGKSTLLNALLGEKALPIDLIPTTGAAIRVKYGSDLSTRILLSSGAEICETGTDVLKRFATLDDQRRMREDVAAVEVYCPHPFLQTGVELLDLPGTNDREAQDALVKDQLLTADLVVQVLDGRKLMTLGERENLRDWLLDRGITTVVFVVNFLNLLETDDQKEVYRRMRFVAESFRSQLPPGVSNLYRVDALPALRSRLKGDMAAAQTAGLPMFESALQSIVQAQRGQSEPRLPRVVVLANQVQQALQAKREAIAHEIATAEQTRNKKVEIRQKVQKLIKDGFLASATQCRDWLSLPNLLDRYQADVADALQRFDFVTWETNTLKPGWNEQKRSLAAWVYKACDFLNCPRPTDPWFAFPEAPQVFLTQDPPTTKSSSSSSDSTPVAIATGLGWVLGGPLGAAVLGGASYLLNQTTDTSASTSPTSAAAYTVQTQQACSEAAKDYLIRFSTLALAALRDYEITAEQIFNFSVPVEPLELSHQRHQLRLLDSTLNNLSDALASCITT</sequence>
<evidence type="ECO:0000259" key="2">
    <source>
        <dbReference type="Pfam" id="PF00350"/>
    </source>
</evidence>
<dbReference type="Gene3D" id="3.40.50.300">
    <property type="entry name" value="P-loop containing nucleotide triphosphate hydrolases"/>
    <property type="match status" value="1"/>
</dbReference>
<dbReference type="Proteomes" id="UP001464891">
    <property type="component" value="Unassembled WGS sequence"/>
</dbReference>
<dbReference type="RefSeq" id="WP_190436611.1">
    <property type="nucleotide sequence ID" value="NZ_JAMPKM010000009.1"/>
</dbReference>
<evidence type="ECO:0000313" key="3">
    <source>
        <dbReference type="EMBL" id="MEP0818483.1"/>
    </source>
</evidence>
<proteinExistence type="predicted"/>
<dbReference type="InterPro" id="IPR051943">
    <property type="entry name" value="TRAFAC_Dynamin-like_GTPase"/>
</dbReference>
<dbReference type="InterPro" id="IPR045063">
    <property type="entry name" value="Dynamin_N"/>
</dbReference>
<dbReference type="PANTHER" id="PTHR43681">
    <property type="entry name" value="TRANSMEMBRANE GTPASE FZO"/>
    <property type="match status" value="1"/>
</dbReference>
<reference evidence="3 4" key="1">
    <citation type="submission" date="2022-04" db="EMBL/GenBank/DDBJ databases">
        <title>Positive selection, recombination, and allopatry shape intraspecific diversity of widespread and dominant cyanobacteria.</title>
        <authorList>
            <person name="Wei J."/>
            <person name="Shu W."/>
            <person name="Hu C."/>
        </authorList>
    </citation>
    <scope>NUCLEOTIDE SEQUENCE [LARGE SCALE GENOMIC DNA]</scope>
    <source>
        <strain evidence="3 4">GB2-A4</strain>
    </source>
</reference>
<dbReference type="PANTHER" id="PTHR43681:SF1">
    <property type="entry name" value="SARCALUMENIN"/>
    <property type="match status" value="1"/>
</dbReference>
<evidence type="ECO:0000256" key="1">
    <source>
        <dbReference type="SAM" id="Coils"/>
    </source>
</evidence>
<keyword evidence="4" id="KW-1185">Reference proteome</keyword>